<keyword evidence="1" id="KW-1133">Transmembrane helix</keyword>
<dbReference type="PROSITE" id="PS51201">
    <property type="entry name" value="RCK_N"/>
    <property type="match status" value="1"/>
</dbReference>
<keyword evidence="1" id="KW-0472">Membrane</keyword>
<dbReference type="Gene3D" id="1.10.287.70">
    <property type="match status" value="1"/>
</dbReference>
<feature type="transmembrane region" description="Helical" evidence="1">
    <location>
        <begin position="325"/>
        <end position="345"/>
    </location>
</feature>
<dbReference type="Pfam" id="PF02254">
    <property type="entry name" value="TrkA_N"/>
    <property type="match status" value="2"/>
</dbReference>
<dbReference type="EMBL" id="CP003653">
    <property type="protein sequence ID" value="AFZ35576.1"/>
    <property type="molecule type" value="Genomic_DNA"/>
</dbReference>
<dbReference type="InterPro" id="IPR050721">
    <property type="entry name" value="Trk_Ktr_HKT_K-transport"/>
</dbReference>
<dbReference type="STRING" id="111780.Sta7437_2024"/>
<keyword evidence="1" id="KW-0812">Transmembrane</keyword>
<feature type="transmembrane region" description="Helical" evidence="1">
    <location>
        <begin position="268"/>
        <end position="289"/>
    </location>
</feature>
<dbReference type="InterPro" id="IPR003148">
    <property type="entry name" value="RCK_N"/>
</dbReference>
<evidence type="ECO:0000313" key="3">
    <source>
        <dbReference type="EMBL" id="AFZ35576.1"/>
    </source>
</evidence>
<feature type="domain" description="RCK N-terminal" evidence="2">
    <location>
        <begin position="366"/>
        <end position="485"/>
    </location>
</feature>
<dbReference type="KEGG" id="scs:Sta7437_2024"/>
<name>K9XU29_STAC7</name>
<proteinExistence type="predicted"/>
<gene>
    <name evidence="3" type="ordered locus">Sta7437_2024</name>
</gene>
<organism evidence="3 4">
    <name type="scientific">Stanieria cyanosphaera (strain ATCC 29371 / PCC 7437)</name>
    <dbReference type="NCBI Taxonomy" id="111780"/>
    <lineage>
        <taxon>Bacteria</taxon>
        <taxon>Bacillati</taxon>
        <taxon>Cyanobacteriota</taxon>
        <taxon>Cyanophyceae</taxon>
        <taxon>Pleurocapsales</taxon>
        <taxon>Dermocarpellaceae</taxon>
        <taxon>Stanieria</taxon>
    </lineage>
</organism>
<accession>K9XU29</accession>
<dbReference type="PATRIC" id="fig|111780.3.peg.2114"/>
<dbReference type="SUPFAM" id="SSF81324">
    <property type="entry name" value="Voltage-gated potassium channels"/>
    <property type="match status" value="1"/>
</dbReference>
<dbReference type="Proteomes" id="UP000010473">
    <property type="component" value="Chromosome"/>
</dbReference>
<keyword evidence="4" id="KW-1185">Reference proteome</keyword>
<dbReference type="HOGENOM" id="CLU_479690_0_0_3"/>
<dbReference type="PANTHER" id="PTHR43833:SF11">
    <property type="entry name" value="VOLTAGE-GATED POTASSIUM CHANNEL KCH"/>
    <property type="match status" value="1"/>
</dbReference>
<dbReference type="GO" id="GO:0006813">
    <property type="term" value="P:potassium ion transport"/>
    <property type="evidence" value="ECO:0007669"/>
    <property type="project" value="InterPro"/>
</dbReference>
<dbReference type="SUPFAM" id="SSF51735">
    <property type="entry name" value="NAD(P)-binding Rossmann-fold domains"/>
    <property type="match status" value="2"/>
</dbReference>
<sequence>MRSATFQAREVVHNKKEKNSFDLYSQLWLVMKTRIIVSGLGRTGYKIYTLLRQQRADVVGISDRPISVSPTEKIIIGNSTSATTLINAGIKEAQTLILAHNDDALNLAILTQARLINPRVRIINRLFNQTLGERLDQTLPDHFTMSVASLSAPIFTFAALGSAAIGQLKLFNQTWPIHEEIIDQDHPWLGKSLKELWNNPSRMLIYYLPTEGEIDLVSAVIKGKTLQPGDHLIIGTKPTIRYQRRSYWQKVVKAVTNLPQYQRYARSVAVVSLFLLLMIFLATLTYVSVSFNTSIVDALYFSVGMITGAGGQEQVAEKAPDGIKIFTTVMMLVGAGVIGICYALINDFILGSRLKQAWDAARVPTHHHHIVCGLGGIGIQIVRQLHQQGHEVVVIDSDPNNRFLHTARSLGVPVIIEDGSLNATLKAVNCDRAVSLIAVTSNDMINLEIALTAKALAPQIATIVRSYDPQFAQSMQEVFEFDRVLSPIELSTHSFVAAALGGRILGNGMTQDLLWVALATMITAKHPFCGMKIQDAAMKADFVPLYLERNGHTIHSWDLLKTLLTPEDILYLTMPASNLEQLWRTPPSEELVFH</sequence>
<dbReference type="Gene3D" id="3.40.50.720">
    <property type="entry name" value="NAD(P)-binding Rossmann-like Domain"/>
    <property type="match status" value="2"/>
</dbReference>
<evidence type="ECO:0000256" key="1">
    <source>
        <dbReference type="SAM" id="Phobius"/>
    </source>
</evidence>
<dbReference type="InterPro" id="IPR036291">
    <property type="entry name" value="NAD(P)-bd_dom_sf"/>
</dbReference>
<evidence type="ECO:0000313" key="4">
    <source>
        <dbReference type="Proteomes" id="UP000010473"/>
    </source>
</evidence>
<evidence type="ECO:0000259" key="2">
    <source>
        <dbReference type="PROSITE" id="PS51201"/>
    </source>
</evidence>
<dbReference type="PANTHER" id="PTHR43833">
    <property type="entry name" value="POTASSIUM CHANNEL PROTEIN 2-RELATED-RELATED"/>
    <property type="match status" value="1"/>
</dbReference>
<reference evidence="4" key="1">
    <citation type="journal article" date="2013" name="Proc. Natl. Acad. Sci. U.S.A.">
        <title>Improving the coverage of the cyanobacterial phylum using diversity-driven genome sequencing.</title>
        <authorList>
            <person name="Shih P.M."/>
            <person name="Wu D."/>
            <person name="Latifi A."/>
            <person name="Axen S.D."/>
            <person name="Fewer D.P."/>
            <person name="Talla E."/>
            <person name="Calteau A."/>
            <person name="Cai F."/>
            <person name="Tandeau de Marsac N."/>
            <person name="Rippka R."/>
            <person name="Herdman M."/>
            <person name="Sivonen K."/>
            <person name="Coursin T."/>
            <person name="Laurent T."/>
            <person name="Goodwin L."/>
            <person name="Nolan M."/>
            <person name="Davenport K.W."/>
            <person name="Han C.S."/>
            <person name="Rubin E.M."/>
            <person name="Eisen J.A."/>
            <person name="Woyke T."/>
            <person name="Gugger M."/>
            <person name="Kerfeld C.A."/>
        </authorList>
    </citation>
    <scope>NUCLEOTIDE SEQUENCE [LARGE SCALE GENOMIC DNA]</scope>
    <source>
        <strain evidence="4">ATCC 29371 / PCC 7437</strain>
    </source>
</reference>
<protein>
    <submittedName>
        <fullName evidence="3">TrkA-N domain protein</fullName>
    </submittedName>
</protein>
<dbReference type="AlphaFoldDB" id="K9XU29"/>
<dbReference type="eggNOG" id="COG1226">
    <property type="taxonomic scope" value="Bacteria"/>
</dbReference>